<dbReference type="AlphaFoldDB" id="A0A2P8E4V5"/>
<feature type="coiled-coil region" evidence="1">
    <location>
        <begin position="157"/>
        <end position="196"/>
    </location>
</feature>
<evidence type="ECO:0000313" key="4">
    <source>
        <dbReference type="EMBL" id="PSL04500.1"/>
    </source>
</evidence>
<evidence type="ECO:0000256" key="1">
    <source>
        <dbReference type="SAM" id="Coils"/>
    </source>
</evidence>
<evidence type="ECO:0000256" key="3">
    <source>
        <dbReference type="SAM" id="SignalP"/>
    </source>
</evidence>
<dbReference type="OrthoDB" id="981213at2"/>
<feature type="signal peptide" evidence="3">
    <location>
        <begin position="1"/>
        <end position="21"/>
    </location>
</feature>
<evidence type="ECO:0000313" key="5">
    <source>
        <dbReference type="Proteomes" id="UP000240708"/>
    </source>
</evidence>
<comment type="caution">
    <text evidence="4">The sequence shown here is derived from an EMBL/GenBank/DDBJ whole genome shotgun (WGS) entry which is preliminary data.</text>
</comment>
<feature type="chain" id="PRO_5015161252" description="tRNA (Guanine-N1)-methyltransferase" evidence="3">
    <location>
        <begin position="22"/>
        <end position="198"/>
    </location>
</feature>
<keyword evidence="2" id="KW-0812">Transmembrane</keyword>
<keyword evidence="3" id="KW-0732">Signal</keyword>
<keyword evidence="5" id="KW-1185">Reference proteome</keyword>
<gene>
    <name evidence="4" type="ORF">CLV48_105246</name>
</gene>
<keyword evidence="2" id="KW-1133">Transmembrane helix</keyword>
<reference evidence="4 5" key="1">
    <citation type="submission" date="2018-03" db="EMBL/GenBank/DDBJ databases">
        <title>Genomic Encyclopedia of Archaeal and Bacterial Type Strains, Phase II (KMG-II): from individual species to whole genera.</title>
        <authorList>
            <person name="Goeker M."/>
        </authorList>
    </citation>
    <scope>NUCLEOTIDE SEQUENCE [LARGE SCALE GENOMIC DNA]</scope>
    <source>
        <strain evidence="4 5">DSM 28057</strain>
    </source>
</reference>
<evidence type="ECO:0008006" key="6">
    <source>
        <dbReference type="Google" id="ProtNLM"/>
    </source>
</evidence>
<dbReference type="RefSeq" id="WP_106567394.1">
    <property type="nucleotide sequence ID" value="NZ_PYGF01000005.1"/>
</dbReference>
<dbReference type="EMBL" id="PYGF01000005">
    <property type="protein sequence ID" value="PSL04500.1"/>
    <property type="molecule type" value="Genomic_DNA"/>
</dbReference>
<evidence type="ECO:0000256" key="2">
    <source>
        <dbReference type="SAM" id="Phobius"/>
    </source>
</evidence>
<protein>
    <recommendedName>
        <fullName evidence="6">tRNA (Guanine-N1)-methyltransferase</fullName>
    </recommendedName>
</protein>
<sequence length="198" mass="23030">MKNKLLLLLFTFSVFATILKAQDQENAGSLTSGTISSQFDYLNTISNNYQDYKVVKKVHLDRIRQNVTDSLNVFKNELIALKQDLRERQNEIAELQSQMSDLRGQLESAEKARDSFSFLGIPIHKSAYSSMMWMIVALLTGAFLFFLYKYSLSHKVISKARKDLEETREEFDQHRKNTLERERKLKRELVDALNQKAL</sequence>
<feature type="coiled-coil region" evidence="1">
    <location>
        <begin position="71"/>
        <end position="112"/>
    </location>
</feature>
<name>A0A2P8E4V5_9BACT</name>
<feature type="transmembrane region" description="Helical" evidence="2">
    <location>
        <begin position="131"/>
        <end position="152"/>
    </location>
</feature>
<accession>A0A2P8E4V5</accession>
<keyword evidence="2" id="KW-0472">Membrane</keyword>
<proteinExistence type="predicted"/>
<keyword evidence="1" id="KW-0175">Coiled coil</keyword>
<dbReference type="Proteomes" id="UP000240708">
    <property type="component" value="Unassembled WGS sequence"/>
</dbReference>
<organism evidence="4 5">
    <name type="scientific">Cecembia rubra</name>
    <dbReference type="NCBI Taxonomy" id="1485585"/>
    <lineage>
        <taxon>Bacteria</taxon>
        <taxon>Pseudomonadati</taxon>
        <taxon>Bacteroidota</taxon>
        <taxon>Cytophagia</taxon>
        <taxon>Cytophagales</taxon>
        <taxon>Cyclobacteriaceae</taxon>
        <taxon>Cecembia</taxon>
    </lineage>
</organism>
<dbReference type="SUPFAM" id="SSF58100">
    <property type="entry name" value="Bacterial hemolysins"/>
    <property type="match status" value="1"/>
</dbReference>